<evidence type="ECO:0000256" key="1">
    <source>
        <dbReference type="SAM" id="MobiDB-lite"/>
    </source>
</evidence>
<feature type="region of interest" description="Disordered" evidence="1">
    <location>
        <begin position="33"/>
        <end position="80"/>
    </location>
</feature>
<organism evidence="2 3">
    <name type="scientific">Steinernema carpocapsae</name>
    <name type="common">Entomopathogenic nematode</name>
    <dbReference type="NCBI Taxonomy" id="34508"/>
    <lineage>
        <taxon>Eukaryota</taxon>
        <taxon>Metazoa</taxon>
        <taxon>Ecdysozoa</taxon>
        <taxon>Nematoda</taxon>
        <taxon>Chromadorea</taxon>
        <taxon>Rhabditida</taxon>
        <taxon>Tylenchina</taxon>
        <taxon>Panagrolaimomorpha</taxon>
        <taxon>Strongyloidoidea</taxon>
        <taxon>Steinernematidae</taxon>
        <taxon>Steinernema</taxon>
    </lineage>
</organism>
<proteinExistence type="predicted"/>
<protein>
    <submittedName>
        <fullName evidence="2">Uncharacterized protein</fullName>
    </submittedName>
</protein>
<evidence type="ECO:0000313" key="2">
    <source>
        <dbReference type="EMBL" id="TKR95462.1"/>
    </source>
</evidence>
<name>A0A4U5PFX5_STECR</name>
<evidence type="ECO:0000313" key="3">
    <source>
        <dbReference type="Proteomes" id="UP000298663"/>
    </source>
</evidence>
<dbReference type="Proteomes" id="UP000298663">
    <property type="component" value="Unassembled WGS sequence"/>
</dbReference>
<reference evidence="2 3" key="1">
    <citation type="journal article" date="2015" name="Genome Biol.">
        <title>Comparative genomics of Steinernema reveals deeply conserved gene regulatory networks.</title>
        <authorList>
            <person name="Dillman A.R."/>
            <person name="Macchietto M."/>
            <person name="Porter C.F."/>
            <person name="Rogers A."/>
            <person name="Williams B."/>
            <person name="Antoshechkin I."/>
            <person name="Lee M.M."/>
            <person name="Goodwin Z."/>
            <person name="Lu X."/>
            <person name="Lewis E.E."/>
            <person name="Goodrich-Blair H."/>
            <person name="Stock S.P."/>
            <person name="Adams B.J."/>
            <person name="Sternberg P.W."/>
            <person name="Mortazavi A."/>
        </authorList>
    </citation>
    <scope>NUCLEOTIDE SEQUENCE [LARGE SCALE GENOMIC DNA]</scope>
    <source>
        <strain evidence="2 3">ALL</strain>
    </source>
</reference>
<reference evidence="2 3" key="2">
    <citation type="journal article" date="2019" name="G3 (Bethesda)">
        <title>Hybrid Assembly of the Genome of the Entomopathogenic Nematode Steinernema carpocapsae Identifies the X-Chromosome.</title>
        <authorList>
            <person name="Serra L."/>
            <person name="Macchietto M."/>
            <person name="Macias-Munoz A."/>
            <person name="McGill C.J."/>
            <person name="Rodriguez I.M."/>
            <person name="Rodriguez B."/>
            <person name="Murad R."/>
            <person name="Mortazavi A."/>
        </authorList>
    </citation>
    <scope>NUCLEOTIDE SEQUENCE [LARGE SCALE GENOMIC DNA]</scope>
    <source>
        <strain evidence="2 3">ALL</strain>
    </source>
</reference>
<dbReference type="AlphaFoldDB" id="A0A4U5PFX5"/>
<gene>
    <name evidence="2" type="ORF">L596_009628</name>
</gene>
<sequence>MVGEHLLGTEKGSGVGKTYIGIGSIESIHPKTSSTLISSHVRNPRRPARRRPKAGRANCREESHCRAGNETRPRLLTRPLRQRLSPLYSRPLLLLQSQQGHRPGRFQGAPQDPRITQIRRSVKPQFKVKPCYFRYR</sequence>
<feature type="compositionally biased region" description="Basic and acidic residues" evidence="1">
    <location>
        <begin position="58"/>
        <end position="73"/>
    </location>
</feature>
<dbReference type="EMBL" id="AZBU02000002">
    <property type="protein sequence ID" value="TKR95462.1"/>
    <property type="molecule type" value="Genomic_DNA"/>
</dbReference>
<keyword evidence="3" id="KW-1185">Reference proteome</keyword>
<feature type="compositionally biased region" description="Basic residues" evidence="1">
    <location>
        <begin position="42"/>
        <end position="54"/>
    </location>
</feature>
<comment type="caution">
    <text evidence="2">The sequence shown here is derived from an EMBL/GenBank/DDBJ whole genome shotgun (WGS) entry which is preliminary data.</text>
</comment>
<accession>A0A4U5PFX5</accession>